<dbReference type="GO" id="GO:0003743">
    <property type="term" value="F:translation initiation factor activity"/>
    <property type="evidence" value="ECO:0007669"/>
    <property type="project" value="UniProtKB-KW"/>
</dbReference>
<evidence type="ECO:0000256" key="1">
    <source>
        <dbReference type="SAM" id="Coils"/>
    </source>
</evidence>
<keyword evidence="4" id="KW-1185">Reference proteome</keyword>
<dbReference type="EMBL" id="JOKN01000001">
    <property type="protein sequence ID" value="KEQ57353.1"/>
    <property type="molecule type" value="Genomic_DNA"/>
</dbReference>
<dbReference type="AlphaFoldDB" id="A0A081RQ80"/>
<dbReference type="Proteomes" id="UP000028059">
    <property type="component" value="Unassembled WGS sequence"/>
</dbReference>
<accession>A0A081RQ80</accession>
<feature type="compositionally biased region" description="Basic and acidic residues" evidence="2">
    <location>
        <begin position="375"/>
        <end position="435"/>
    </location>
</feature>
<keyword evidence="1" id="KW-0175">Coiled coil</keyword>
<dbReference type="NCBIfam" id="NF012211">
    <property type="entry name" value="tand_rpt_95"/>
    <property type="match status" value="2"/>
</dbReference>
<gene>
    <name evidence="3" type="primary">infB</name>
    <name evidence="3" type="ORF">AAA799N04_00030</name>
</gene>
<protein>
    <submittedName>
        <fullName evidence="3">Translation initiation factor IF-2 protein</fullName>
    </submittedName>
</protein>
<feature type="region of interest" description="Disordered" evidence="2">
    <location>
        <begin position="372"/>
        <end position="469"/>
    </location>
</feature>
<reference evidence="3 4" key="1">
    <citation type="submission" date="2014-06" db="EMBL/GenBank/DDBJ databases">
        <authorList>
            <person name="Ngugi D.K."/>
            <person name="Blom J."/>
            <person name="Alam I."/>
            <person name="Rashid M."/>
            <person name="Ba Alawi W."/>
            <person name="Zhang G."/>
            <person name="Hikmawan T."/>
            <person name="Guan Y."/>
            <person name="Antunes A."/>
            <person name="Siam R."/>
            <person name="ElDorry H."/>
            <person name="Bajic V."/>
            <person name="Stingl U."/>
        </authorList>
    </citation>
    <scope>NUCLEOTIDE SEQUENCE [LARGE SCALE GENOMIC DNA]</scope>
    <source>
        <strain evidence="3">SCGC AAA799-N04</strain>
    </source>
</reference>
<keyword evidence="3" id="KW-0396">Initiation factor</keyword>
<keyword evidence="3" id="KW-0648">Protein biosynthesis</keyword>
<evidence type="ECO:0000313" key="4">
    <source>
        <dbReference type="Proteomes" id="UP000028059"/>
    </source>
</evidence>
<feature type="coiled-coil region" evidence="1">
    <location>
        <begin position="238"/>
        <end position="265"/>
    </location>
</feature>
<dbReference type="Pfam" id="PF17963">
    <property type="entry name" value="Big_9"/>
    <property type="match status" value="2"/>
</dbReference>
<name>A0A081RQ80_9ARCH</name>
<dbReference type="Gene3D" id="2.60.40.2810">
    <property type="match status" value="1"/>
</dbReference>
<organism evidence="3 4">
    <name type="scientific">Marine Group I thaumarchaeote SCGC AAA799-N04</name>
    <dbReference type="NCBI Taxonomy" id="1502293"/>
    <lineage>
        <taxon>Archaea</taxon>
        <taxon>Nitrososphaerota</taxon>
        <taxon>Marine Group I</taxon>
    </lineage>
</organism>
<comment type="caution">
    <text evidence="3">The sequence shown here is derived from an EMBL/GenBank/DDBJ whole genome shotgun (WGS) entry which is preliminary data.</text>
</comment>
<proteinExistence type="predicted"/>
<evidence type="ECO:0000256" key="2">
    <source>
        <dbReference type="SAM" id="MobiDB-lite"/>
    </source>
</evidence>
<sequence>MQKLSGIFLLTVLFSGALFSSFAFAQEGPIAEDDFYTVDEDSLLIVDPIGVLQNDTNITNNPLNAILLNDVNFGTLTFNQNGNFTYLPNENSVVTDSFTYVANNGTHNSNDATVIIFVNPINDAPVAQNDFVETQQNVPISIDVLENDSDVDNDPLNIFLEIDPSETRGFVEIQESQVLFTPLAGFVGNATFSYAASDGEKTSNSANVTISVIEVDEEPNDSLFEQIFEQIQLIFDKVLVLEDEVTQLKEENALLEERISVLEAFHRTDTSGHNEKVTICHKGKNTITISTNALPAHLNHGDTKGKCSDIVSSNSFSTLTTSVTPQTTFSNERVDICHNGKVILSLPGNAARHHLEHHDDDYLGQCTDSSTANLKAERESERLSKQEAKKQQLEAQKIQRENEKAQKEAERQAKLEAKRQQLDAEKAQREADRLAKQQAEQQQREAEKAQKEAERLAKLESKEKGSKSK</sequence>
<feature type="compositionally biased region" description="Basic and acidic residues" evidence="2">
    <location>
        <begin position="442"/>
        <end position="469"/>
    </location>
</feature>
<evidence type="ECO:0000313" key="3">
    <source>
        <dbReference type="EMBL" id="KEQ57353.1"/>
    </source>
</evidence>
<dbReference type="PATRIC" id="fig|1502293.3.peg.30"/>